<dbReference type="GO" id="GO:0030681">
    <property type="term" value="C:multimeric ribonuclease P complex"/>
    <property type="evidence" value="ECO:0007669"/>
    <property type="project" value="TreeGrafter"/>
</dbReference>
<organism evidence="1 2">
    <name type="scientific">Elysia marginata</name>
    <dbReference type="NCBI Taxonomy" id="1093978"/>
    <lineage>
        <taxon>Eukaryota</taxon>
        <taxon>Metazoa</taxon>
        <taxon>Spiralia</taxon>
        <taxon>Lophotrochozoa</taxon>
        <taxon>Mollusca</taxon>
        <taxon>Gastropoda</taxon>
        <taxon>Heterobranchia</taxon>
        <taxon>Euthyneura</taxon>
        <taxon>Panpulmonata</taxon>
        <taxon>Sacoglossa</taxon>
        <taxon>Placobranchoidea</taxon>
        <taxon>Plakobranchidae</taxon>
        <taxon>Elysia</taxon>
    </lineage>
</organism>
<evidence type="ECO:0000313" key="2">
    <source>
        <dbReference type="Proteomes" id="UP000762676"/>
    </source>
</evidence>
<accession>A0AAV4J0B3</accession>
<dbReference type="GO" id="GO:0001682">
    <property type="term" value="P:tRNA 5'-leader removal"/>
    <property type="evidence" value="ECO:0007669"/>
    <property type="project" value="InterPro"/>
</dbReference>
<protein>
    <submittedName>
        <fullName evidence="1">Ribonuclease P protein subunit p40</fullName>
    </submittedName>
</protein>
<reference evidence="1 2" key="1">
    <citation type="journal article" date="2021" name="Elife">
        <title>Chloroplast acquisition without the gene transfer in kleptoplastic sea slugs, Plakobranchus ocellatus.</title>
        <authorList>
            <person name="Maeda T."/>
            <person name="Takahashi S."/>
            <person name="Yoshida T."/>
            <person name="Shimamura S."/>
            <person name="Takaki Y."/>
            <person name="Nagai Y."/>
            <person name="Toyoda A."/>
            <person name="Suzuki Y."/>
            <person name="Arimoto A."/>
            <person name="Ishii H."/>
            <person name="Satoh N."/>
            <person name="Nishiyama T."/>
            <person name="Hasebe M."/>
            <person name="Maruyama T."/>
            <person name="Minagawa J."/>
            <person name="Obokata J."/>
            <person name="Shigenobu S."/>
        </authorList>
    </citation>
    <scope>NUCLEOTIDE SEQUENCE [LARGE SCALE GENOMIC DNA]</scope>
</reference>
<dbReference type="GO" id="GO:0004526">
    <property type="term" value="F:ribonuclease P activity"/>
    <property type="evidence" value="ECO:0007669"/>
    <property type="project" value="TreeGrafter"/>
</dbReference>
<dbReference type="InterPro" id="IPR013893">
    <property type="entry name" value="RNase_P_Rpp40"/>
</dbReference>
<dbReference type="EMBL" id="BMAT01006598">
    <property type="protein sequence ID" value="GFS16159.1"/>
    <property type="molecule type" value="Genomic_DNA"/>
</dbReference>
<keyword evidence="2" id="KW-1185">Reference proteome</keyword>
<dbReference type="GO" id="GO:0000172">
    <property type="term" value="C:ribonuclease MRP complex"/>
    <property type="evidence" value="ECO:0007669"/>
    <property type="project" value="TreeGrafter"/>
</dbReference>
<dbReference type="Pfam" id="PF08584">
    <property type="entry name" value="Ribonuc_P_40"/>
    <property type="match status" value="1"/>
</dbReference>
<name>A0AAV4J0B3_9GAST</name>
<sequence>MILPGANALPESISECFGDQLYYKLHSLPLYRIIEIPFIQAFMKRGSIYMLSANTRLDTHNCVAVTPTGWLILHLTKDTYIELGLEATKQTHQQKCNDNYVVKINLLANHFKPGKKNYDSTLWCLKNRLGLTFDFYIAWEPQQKNVCSSSVSNYFLDKCKKVERGPLLRKTNILTSLPCPKVKVDDPMVESNDDACHFLEVFEWMGAVACRVDMSASDNEASYTTSLQCPQPSENCPRCCLFQASGFITPGTIQRLFEAVRAYAAANPHSPAASLTTHGFRDSPVLHKTSSHHLQTCGDNLMSFFYLPDNKCWLYRAVAS</sequence>
<dbReference type="GO" id="GO:0000171">
    <property type="term" value="F:ribonuclease MRP activity"/>
    <property type="evidence" value="ECO:0007669"/>
    <property type="project" value="TreeGrafter"/>
</dbReference>
<dbReference type="Proteomes" id="UP000762676">
    <property type="component" value="Unassembled WGS sequence"/>
</dbReference>
<dbReference type="PANTHER" id="PTHR15396">
    <property type="entry name" value="RIBONUCLEASE P PROTEIN SUBUNIT P40"/>
    <property type="match status" value="1"/>
</dbReference>
<gene>
    <name evidence="1" type="ORF">ElyMa_003207400</name>
</gene>
<dbReference type="AlphaFoldDB" id="A0AAV4J0B3"/>
<comment type="caution">
    <text evidence="1">The sequence shown here is derived from an EMBL/GenBank/DDBJ whole genome shotgun (WGS) entry which is preliminary data.</text>
</comment>
<proteinExistence type="predicted"/>
<dbReference type="GO" id="GO:0000447">
    <property type="term" value="P:endonucleolytic cleavage in ITS1 to separate SSU-rRNA from 5.8S rRNA and LSU-rRNA from tricistronic rRNA transcript (SSU-rRNA, 5.8S rRNA, LSU-rRNA)"/>
    <property type="evidence" value="ECO:0007669"/>
    <property type="project" value="TreeGrafter"/>
</dbReference>
<evidence type="ECO:0000313" key="1">
    <source>
        <dbReference type="EMBL" id="GFS16159.1"/>
    </source>
</evidence>
<dbReference type="PANTHER" id="PTHR15396:SF1">
    <property type="entry name" value="RIBONUCLEASE P PROTEIN SUBUNIT P40"/>
    <property type="match status" value="1"/>
</dbReference>